<dbReference type="EMBL" id="CAJFCW020000001">
    <property type="protein sequence ID" value="CAG9078496.1"/>
    <property type="molecule type" value="Genomic_DNA"/>
</dbReference>
<proteinExistence type="predicted"/>
<name>A0A811JQT3_9BILA</name>
<reference evidence="1" key="1">
    <citation type="submission" date="2020-09" db="EMBL/GenBank/DDBJ databases">
        <authorList>
            <person name="Kikuchi T."/>
        </authorList>
    </citation>
    <scope>NUCLEOTIDE SEQUENCE</scope>
    <source>
        <strain evidence="1">SH1</strain>
    </source>
</reference>
<dbReference type="Proteomes" id="UP000783686">
    <property type="component" value="Unassembled WGS sequence"/>
</dbReference>
<evidence type="ECO:0000313" key="1">
    <source>
        <dbReference type="EMBL" id="CAD5205640.1"/>
    </source>
</evidence>
<sequence length="180" mass="19685">MDAVFVTALAKYFRNFEGLDLAWNHNKTMLVTVEAELSDEEAMELESGYPESDCSSNWYSPRSIDSTCSQVGTPCSAVTTGMSMSPFETTSQSPCVFGIGGTSPCKNEAGWSSFFSNEVDGNLWCSSDDGNKTPKARSTKSSVSEEDLELFVSAIKMMKAINVAKPEQQEEEMEGELDEC</sequence>
<gene>
    <name evidence="1" type="ORF">BOKJ2_LOCUS324</name>
</gene>
<evidence type="ECO:0000313" key="2">
    <source>
        <dbReference type="Proteomes" id="UP000614601"/>
    </source>
</evidence>
<keyword evidence="2" id="KW-1185">Reference proteome</keyword>
<organism evidence="1 2">
    <name type="scientific">Bursaphelenchus okinawaensis</name>
    <dbReference type="NCBI Taxonomy" id="465554"/>
    <lineage>
        <taxon>Eukaryota</taxon>
        <taxon>Metazoa</taxon>
        <taxon>Ecdysozoa</taxon>
        <taxon>Nematoda</taxon>
        <taxon>Chromadorea</taxon>
        <taxon>Rhabditida</taxon>
        <taxon>Tylenchina</taxon>
        <taxon>Tylenchomorpha</taxon>
        <taxon>Aphelenchoidea</taxon>
        <taxon>Aphelenchoididae</taxon>
        <taxon>Bursaphelenchus</taxon>
    </lineage>
</organism>
<dbReference type="AlphaFoldDB" id="A0A811JQT3"/>
<dbReference type="Proteomes" id="UP000614601">
    <property type="component" value="Unassembled WGS sequence"/>
</dbReference>
<accession>A0A811JQT3</accession>
<protein>
    <submittedName>
        <fullName evidence="1">Uncharacterized protein</fullName>
    </submittedName>
</protein>
<dbReference type="EMBL" id="CAJFDH010000001">
    <property type="protein sequence ID" value="CAD5205640.1"/>
    <property type="molecule type" value="Genomic_DNA"/>
</dbReference>
<comment type="caution">
    <text evidence="1">The sequence shown here is derived from an EMBL/GenBank/DDBJ whole genome shotgun (WGS) entry which is preliminary data.</text>
</comment>